<gene>
    <name evidence="2" type="ORF">H0235_006941</name>
</gene>
<accession>A0A834UB33</accession>
<name>A0A834UB33_VESPE</name>
<dbReference type="Proteomes" id="UP000600918">
    <property type="component" value="Unassembled WGS sequence"/>
</dbReference>
<organism evidence="2 3">
    <name type="scientific">Vespula pensylvanica</name>
    <name type="common">Western yellow jacket</name>
    <name type="synonym">Wasp</name>
    <dbReference type="NCBI Taxonomy" id="30213"/>
    <lineage>
        <taxon>Eukaryota</taxon>
        <taxon>Metazoa</taxon>
        <taxon>Ecdysozoa</taxon>
        <taxon>Arthropoda</taxon>
        <taxon>Hexapoda</taxon>
        <taxon>Insecta</taxon>
        <taxon>Pterygota</taxon>
        <taxon>Neoptera</taxon>
        <taxon>Endopterygota</taxon>
        <taxon>Hymenoptera</taxon>
        <taxon>Apocrita</taxon>
        <taxon>Aculeata</taxon>
        <taxon>Vespoidea</taxon>
        <taxon>Vespidae</taxon>
        <taxon>Vespinae</taxon>
        <taxon>Vespula</taxon>
    </lineage>
</organism>
<keyword evidence="3" id="KW-1185">Reference proteome</keyword>
<evidence type="ECO:0000313" key="3">
    <source>
        <dbReference type="Proteomes" id="UP000600918"/>
    </source>
</evidence>
<feature type="region of interest" description="Disordered" evidence="1">
    <location>
        <begin position="205"/>
        <end position="231"/>
    </location>
</feature>
<comment type="caution">
    <text evidence="2">The sequence shown here is derived from an EMBL/GenBank/DDBJ whole genome shotgun (WGS) entry which is preliminary data.</text>
</comment>
<dbReference type="EMBL" id="JACSDY010000005">
    <property type="protein sequence ID" value="KAF7427247.1"/>
    <property type="molecule type" value="Genomic_DNA"/>
</dbReference>
<dbReference type="AlphaFoldDB" id="A0A834UB33"/>
<reference evidence="2" key="1">
    <citation type="journal article" date="2020" name="G3 (Bethesda)">
        <title>High-Quality Assemblies for Three Invasive Social Wasps from the &lt;i&gt;Vespula&lt;/i&gt; Genus.</title>
        <authorList>
            <person name="Harrop T.W.R."/>
            <person name="Guhlin J."/>
            <person name="McLaughlin G.M."/>
            <person name="Permina E."/>
            <person name="Stockwell P."/>
            <person name="Gilligan J."/>
            <person name="Le Lec M.F."/>
            <person name="Gruber M.A.M."/>
            <person name="Quinn O."/>
            <person name="Lovegrove M."/>
            <person name="Duncan E.J."/>
            <person name="Remnant E.J."/>
            <person name="Van Eeckhoven J."/>
            <person name="Graham B."/>
            <person name="Knapp R.A."/>
            <person name="Langford K.W."/>
            <person name="Kronenberg Z."/>
            <person name="Press M.O."/>
            <person name="Eacker S.M."/>
            <person name="Wilson-Rankin E.E."/>
            <person name="Purcell J."/>
            <person name="Lester P.J."/>
            <person name="Dearden P.K."/>
        </authorList>
    </citation>
    <scope>NUCLEOTIDE SEQUENCE</scope>
    <source>
        <strain evidence="2">Volc-1</strain>
    </source>
</reference>
<protein>
    <submittedName>
        <fullName evidence="2">Uncharacterized protein</fullName>
    </submittedName>
</protein>
<evidence type="ECO:0000313" key="2">
    <source>
        <dbReference type="EMBL" id="KAF7427247.1"/>
    </source>
</evidence>
<proteinExistence type="predicted"/>
<evidence type="ECO:0000256" key="1">
    <source>
        <dbReference type="SAM" id="MobiDB-lite"/>
    </source>
</evidence>
<sequence>MFNWIKNSCNKMVSSLSRYEKKSDISEFSSLMESNQTIVTDEDQATSNESMKKVLRSALKKPKSNDTNDLENIEKTPKKVTFLLDDKYIKKHRKRSKLSKRYPTKRVSLDEEESDNLNEVNSDEVVAACKQKFQTLRSKSNLSSPPISSCASFDSLEFLEDDTKIEEFDFNESKENETFINKLFNISSKNNKIIEYIYKKAKALSKPSSRRTSQNETSEQSEETENKPLIDHAANNHNDDTFLDDEFINHIEHDRSENLGNTTTESTVGKLLFGVNLNYQTTFNDMYELFQKEKCS</sequence>